<evidence type="ECO:0000313" key="3">
    <source>
        <dbReference type="Proteomes" id="UP000324222"/>
    </source>
</evidence>
<keyword evidence="1" id="KW-0472">Membrane</keyword>
<reference evidence="2 3" key="1">
    <citation type="submission" date="2019-05" db="EMBL/GenBank/DDBJ databases">
        <title>Another draft genome of Portunus trituberculatus and its Hox gene families provides insights of decapod evolution.</title>
        <authorList>
            <person name="Jeong J.-H."/>
            <person name="Song I."/>
            <person name="Kim S."/>
            <person name="Choi T."/>
            <person name="Kim D."/>
            <person name="Ryu S."/>
            <person name="Kim W."/>
        </authorList>
    </citation>
    <scope>NUCLEOTIDE SEQUENCE [LARGE SCALE GENOMIC DNA]</scope>
    <source>
        <tissue evidence="2">Muscle</tissue>
    </source>
</reference>
<keyword evidence="1" id="KW-0812">Transmembrane</keyword>
<evidence type="ECO:0000313" key="2">
    <source>
        <dbReference type="EMBL" id="MPC56467.1"/>
    </source>
</evidence>
<proteinExistence type="predicted"/>
<feature type="transmembrane region" description="Helical" evidence="1">
    <location>
        <begin position="40"/>
        <end position="60"/>
    </location>
</feature>
<dbReference type="EMBL" id="VSRR010013973">
    <property type="protein sequence ID" value="MPC56467.1"/>
    <property type="molecule type" value="Genomic_DNA"/>
</dbReference>
<protein>
    <submittedName>
        <fullName evidence="2">Uncharacterized protein</fullName>
    </submittedName>
</protein>
<organism evidence="2 3">
    <name type="scientific">Portunus trituberculatus</name>
    <name type="common">Swimming crab</name>
    <name type="synonym">Neptunus trituberculatus</name>
    <dbReference type="NCBI Taxonomy" id="210409"/>
    <lineage>
        <taxon>Eukaryota</taxon>
        <taxon>Metazoa</taxon>
        <taxon>Ecdysozoa</taxon>
        <taxon>Arthropoda</taxon>
        <taxon>Crustacea</taxon>
        <taxon>Multicrustacea</taxon>
        <taxon>Malacostraca</taxon>
        <taxon>Eumalacostraca</taxon>
        <taxon>Eucarida</taxon>
        <taxon>Decapoda</taxon>
        <taxon>Pleocyemata</taxon>
        <taxon>Brachyura</taxon>
        <taxon>Eubrachyura</taxon>
        <taxon>Portunoidea</taxon>
        <taxon>Portunidae</taxon>
        <taxon>Portuninae</taxon>
        <taxon>Portunus</taxon>
    </lineage>
</organism>
<evidence type="ECO:0000256" key="1">
    <source>
        <dbReference type="SAM" id="Phobius"/>
    </source>
</evidence>
<comment type="caution">
    <text evidence="2">The sequence shown here is derived from an EMBL/GenBank/DDBJ whole genome shotgun (WGS) entry which is preliminary data.</text>
</comment>
<accession>A0A5B7GGR4</accession>
<name>A0A5B7GGR4_PORTR</name>
<dbReference type="Proteomes" id="UP000324222">
    <property type="component" value="Unassembled WGS sequence"/>
</dbReference>
<keyword evidence="3" id="KW-1185">Reference proteome</keyword>
<keyword evidence="1" id="KW-1133">Transmembrane helix</keyword>
<gene>
    <name evidence="2" type="ORF">E2C01_050428</name>
</gene>
<sequence length="99" mass="10542">MSLLWSTNKAVANVMAVACWGTQSVFATHFLKAVHRVQDGIIFVGPIMAAGSVIPLSLLLCATPSYTATQFEGHSTDLLGDTMTALPSVFPCMTSTHAW</sequence>
<dbReference type="AlphaFoldDB" id="A0A5B7GGR4"/>